<sequence>MFHRSTCARVSSRVRVALVATGALAAAASPAAALATAPADSTIAAARTAAADSLLGRSGKLRARFLSATRPLGLSYLQRLLGDTARHEPGRVYAVRSAAAPFSVVTMLPFTSKVNGRLGSYRIGFWPSERRLARASGSGTPSGFIRVTPENQNLRVSEHFTLRDFLTHDQQRVWPKYLVLREELVDKLELVIADLEGRGTPVRRMVVMSGFRTPQYNSRGVGAGGRAQDSRHQYGDAADVFVDNDGDGRMDDLNRDGRVDARDAQVVIEAAERVERRHPDLVGGAGRYRATSAHGPFAHIDVRGYRARWGNA</sequence>
<protein>
    <recommendedName>
        <fullName evidence="2">Peptidase M15A C-terminal domain-containing protein</fullName>
    </recommendedName>
</protein>
<organism evidence="3">
    <name type="scientific">uncultured Gemmatimonadaceae bacterium</name>
    <dbReference type="NCBI Taxonomy" id="246130"/>
    <lineage>
        <taxon>Bacteria</taxon>
        <taxon>Pseudomonadati</taxon>
        <taxon>Gemmatimonadota</taxon>
        <taxon>Gemmatimonadia</taxon>
        <taxon>Gemmatimonadales</taxon>
        <taxon>Gemmatimonadaceae</taxon>
        <taxon>environmental samples</taxon>
    </lineage>
</organism>
<evidence type="ECO:0000259" key="2">
    <source>
        <dbReference type="Pfam" id="PF08291"/>
    </source>
</evidence>
<dbReference type="AlphaFoldDB" id="A0A6J4M3J1"/>
<evidence type="ECO:0000313" key="3">
    <source>
        <dbReference type="EMBL" id="CAA9349295.1"/>
    </source>
</evidence>
<dbReference type="Pfam" id="PF08291">
    <property type="entry name" value="Peptidase_M15_3"/>
    <property type="match status" value="1"/>
</dbReference>
<proteinExistence type="predicted"/>
<dbReference type="Gene3D" id="3.30.1380.10">
    <property type="match status" value="1"/>
</dbReference>
<dbReference type="InterPro" id="IPR009045">
    <property type="entry name" value="Zn_M74/Hedgehog-like"/>
</dbReference>
<feature type="signal peptide" evidence="1">
    <location>
        <begin position="1"/>
        <end position="25"/>
    </location>
</feature>
<feature type="domain" description="Peptidase M15A C-terminal" evidence="2">
    <location>
        <begin position="204"/>
        <end position="250"/>
    </location>
</feature>
<reference evidence="3" key="1">
    <citation type="submission" date="2020-02" db="EMBL/GenBank/DDBJ databases">
        <authorList>
            <person name="Meier V. D."/>
        </authorList>
    </citation>
    <scope>NUCLEOTIDE SEQUENCE</scope>
    <source>
        <strain evidence="3">AVDCRST_MAG40</strain>
    </source>
</reference>
<feature type="chain" id="PRO_5026692119" description="Peptidase M15A C-terminal domain-containing protein" evidence="1">
    <location>
        <begin position="26"/>
        <end position="312"/>
    </location>
</feature>
<keyword evidence="1" id="KW-0732">Signal</keyword>
<dbReference type="InterPro" id="IPR013230">
    <property type="entry name" value="Peptidase_M15A_C"/>
</dbReference>
<accession>A0A6J4M3J1</accession>
<name>A0A6J4M3J1_9BACT</name>
<gene>
    <name evidence="3" type="ORF">AVDCRST_MAG40-2812</name>
</gene>
<dbReference type="EMBL" id="CADCTX010000779">
    <property type="protein sequence ID" value="CAA9349295.1"/>
    <property type="molecule type" value="Genomic_DNA"/>
</dbReference>
<dbReference type="SUPFAM" id="SSF55166">
    <property type="entry name" value="Hedgehog/DD-peptidase"/>
    <property type="match status" value="1"/>
</dbReference>
<evidence type="ECO:0000256" key="1">
    <source>
        <dbReference type="SAM" id="SignalP"/>
    </source>
</evidence>